<evidence type="ECO:0000256" key="5">
    <source>
        <dbReference type="ARBA" id="ARBA00022824"/>
    </source>
</evidence>
<evidence type="ECO:0000256" key="10">
    <source>
        <dbReference type="SAM" id="Phobius"/>
    </source>
</evidence>
<dbReference type="HAMAP" id="MF_03113">
    <property type="entry name" value="Get1"/>
    <property type="match status" value="1"/>
</dbReference>
<evidence type="ECO:0000256" key="9">
    <source>
        <dbReference type="SAM" id="MobiDB-lite"/>
    </source>
</evidence>
<keyword evidence="12" id="KW-1185">Reference proteome</keyword>
<evidence type="ECO:0000256" key="6">
    <source>
        <dbReference type="ARBA" id="ARBA00022989"/>
    </source>
</evidence>
<comment type="caution">
    <text evidence="8">Lacks conserved residue(s) required for the propagation of feature annotation.</text>
</comment>
<evidence type="ECO:0000313" key="11">
    <source>
        <dbReference type="EMBL" id="GAT56016.1"/>
    </source>
</evidence>
<keyword evidence="3 8" id="KW-0813">Transport</keyword>
<feature type="transmembrane region" description="Helical" evidence="10">
    <location>
        <begin position="118"/>
        <end position="135"/>
    </location>
</feature>
<feature type="topological domain" description="Cytoplasmic" evidence="8">
    <location>
        <begin position="182"/>
        <end position="211"/>
    </location>
</feature>
<evidence type="ECO:0000256" key="2">
    <source>
        <dbReference type="ARBA" id="ARBA00010799"/>
    </source>
</evidence>
<evidence type="ECO:0000313" key="12">
    <source>
        <dbReference type="Proteomes" id="UP000815677"/>
    </source>
</evidence>
<dbReference type="PANTHER" id="PTHR42650">
    <property type="entry name" value="TAIL-ANCHORED PROTEIN INSERTION RECEPTOR WRB"/>
    <property type="match status" value="1"/>
</dbReference>
<evidence type="ECO:0000256" key="1">
    <source>
        <dbReference type="ARBA" id="ARBA00004477"/>
    </source>
</evidence>
<dbReference type="InterPro" id="IPR029012">
    <property type="entry name" value="Helix_hairpin_bin_sf"/>
</dbReference>
<evidence type="ECO:0000256" key="7">
    <source>
        <dbReference type="ARBA" id="ARBA00023136"/>
    </source>
</evidence>
<dbReference type="InterPro" id="IPR028945">
    <property type="entry name" value="Get1"/>
</dbReference>
<keyword evidence="7 8" id="KW-0472">Membrane</keyword>
<sequence>MSLLFFIFALVFVTELIQWVGKSVLAELVYGVYLQAFHVATVYGVYLQAFHVATVRRQKELKSELLTLKAELLRTSAQDQFAKWAKLRRSVDKGVAELEKLNGEIATRRTTFSMKFNTVVWVLTTGLQFAVGWWFRRSAVFYLPPGWLGPLGWWLAFPFAPKGSVSVGAWQMACRRILKAGERVVKDVLAADAETEPSKDSPPIPSKAATS</sequence>
<dbReference type="EMBL" id="DF849197">
    <property type="protein sequence ID" value="GAT56016.1"/>
    <property type="molecule type" value="Genomic_DNA"/>
</dbReference>
<dbReference type="PANTHER" id="PTHR42650:SF1">
    <property type="entry name" value="GUIDED ENTRY OF TAIL-ANCHORED PROTEINS FACTOR 1"/>
    <property type="match status" value="1"/>
</dbReference>
<keyword evidence="5 8" id="KW-0256">Endoplasmic reticulum</keyword>
<dbReference type="Pfam" id="PF04420">
    <property type="entry name" value="CHD5"/>
    <property type="match status" value="1"/>
</dbReference>
<evidence type="ECO:0000256" key="8">
    <source>
        <dbReference type="HAMAP-Rule" id="MF_03113"/>
    </source>
</evidence>
<comment type="similarity">
    <text evidence="2 8">Belongs to the WRB/GET1 family.</text>
</comment>
<dbReference type="Proteomes" id="UP000815677">
    <property type="component" value="Unassembled WGS sequence"/>
</dbReference>
<gene>
    <name evidence="8" type="primary">GET1</name>
    <name evidence="11" type="ORF">MCHLO_12722</name>
</gene>
<dbReference type="Gene3D" id="1.10.287.660">
    <property type="entry name" value="Helix hairpin bin"/>
    <property type="match status" value="1"/>
</dbReference>
<proteinExistence type="inferred from homology"/>
<reference evidence="11" key="1">
    <citation type="submission" date="2014-09" db="EMBL/GenBank/DDBJ databases">
        <title>Genome sequence of the luminous mushroom Mycena chlorophos for searching fungal bioluminescence genes.</title>
        <authorList>
            <person name="Tanaka Y."/>
            <person name="Kasuga D."/>
            <person name="Oba Y."/>
            <person name="Hase S."/>
            <person name="Sato K."/>
            <person name="Oba Y."/>
            <person name="Sakakibara Y."/>
        </authorList>
    </citation>
    <scope>NUCLEOTIDE SEQUENCE</scope>
</reference>
<evidence type="ECO:0008006" key="13">
    <source>
        <dbReference type="Google" id="ProtNLM"/>
    </source>
</evidence>
<protein>
    <recommendedName>
        <fullName evidence="13">Guided entry of tail-anchored proteins 1</fullName>
    </recommendedName>
</protein>
<keyword evidence="6 8" id="KW-1133">Transmembrane helix</keyword>
<feature type="region of interest" description="Disordered" evidence="9">
    <location>
        <begin position="192"/>
        <end position="211"/>
    </location>
</feature>
<comment type="subcellular location">
    <subcellularLocation>
        <location evidence="1">Endoplasmic reticulum membrane</location>
        <topology evidence="1">Multi-pass membrane protein</topology>
    </subcellularLocation>
</comment>
<feature type="topological domain" description="Lumenal" evidence="8">
    <location>
        <begin position="1"/>
        <end position="3"/>
    </location>
</feature>
<dbReference type="InterPro" id="IPR027538">
    <property type="entry name" value="Get1_fungi"/>
</dbReference>
<evidence type="ECO:0000256" key="3">
    <source>
        <dbReference type="ARBA" id="ARBA00022448"/>
    </source>
</evidence>
<feature type="transmembrane region" description="Helical" evidence="10">
    <location>
        <begin position="147"/>
        <end position="170"/>
    </location>
</feature>
<feature type="transmembrane region" description="Helical" evidence="10">
    <location>
        <begin position="36"/>
        <end position="55"/>
    </location>
</feature>
<accession>A0ABQ0LY19</accession>
<name>A0ABQ0LY19_MYCCL</name>
<organism evidence="11 12">
    <name type="scientific">Mycena chlorophos</name>
    <name type="common">Agaric fungus</name>
    <name type="synonym">Agaricus chlorophos</name>
    <dbReference type="NCBI Taxonomy" id="658473"/>
    <lineage>
        <taxon>Eukaryota</taxon>
        <taxon>Fungi</taxon>
        <taxon>Dikarya</taxon>
        <taxon>Basidiomycota</taxon>
        <taxon>Agaricomycotina</taxon>
        <taxon>Agaricomycetes</taxon>
        <taxon>Agaricomycetidae</taxon>
        <taxon>Agaricales</taxon>
        <taxon>Marasmiineae</taxon>
        <taxon>Mycenaceae</taxon>
        <taxon>Mycena</taxon>
    </lineage>
</organism>
<evidence type="ECO:0000256" key="4">
    <source>
        <dbReference type="ARBA" id="ARBA00022692"/>
    </source>
</evidence>
<keyword evidence="4 8" id="KW-0812">Transmembrane</keyword>